<comment type="caution">
    <text evidence="2">The sequence shown here is derived from an EMBL/GenBank/DDBJ whole genome shotgun (WGS) entry which is preliminary data.</text>
</comment>
<reference evidence="2" key="1">
    <citation type="submission" date="2023-06" db="EMBL/GenBank/DDBJ databases">
        <authorList>
            <person name="Kurt Z."/>
        </authorList>
    </citation>
    <scope>NUCLEOTIDE SEQUENCE</scope>
</reference>
<name>A0AA86RB95_9EUKA</name>
<keyword evidence="1" id="KW-1133">Transmembrane helix</keyword>
<dbReference type="GO" id="GO:0000502">
    <property type="term" value="C:proteasome complex"/>
    <property type="evidence" value="ECO:0007669"/>
    <property type="project" value="UniProtKB-KW"/>
</dbReference>
<proteinExistence type="predicted"/>
<feature type="transmembrane region" description="Helical" evidence="1">
    <location>
        <begin position="1213"/>
        <end position="1235"/>
    </location>
</feature>
<dbReference type="Proteomes" id="UP001642409">
    <property type="component" value="Unassembled WGS sequence"/>
</dbReference>
<keyword evidence="4" id="KW-1185">Reference proteome</keyword>
<protein>
    <submittedName>
        <fullName evidence="2">Proteasome activator complex subunit 3</fullName>
    </submittedName>
    <submittedName>
        <fullName evidence="3">Proteasome_activator complex subunit 3</fullName>
    </submittedName>
</protein>
<dbReference type="EMBL" id="CAXDID020000377">
    <property type="protein sequence ID" value="CAL6084197.1"/>
    <property type="molecule type" value="Genomic_DNA"/>
</dbReference>
<evidence type="ECO:0000256" key="1">
    <source>
        <dbReference type="SAM" id="Phobius"/>
    </source>
</evidence>
<keyword evidence="1" id="KW-0812">Transmembrane</keyword>
<keyword evidence="2" id="KW-0647">Proteasome</keyword>
<reference evidence="3 4" key="2">
    <citation type="submission" date="2024-07" db="EMBL/GenBank/DDBJ databases">
        <authorList>
            <person name="Akdeniz Z."/>
        </authorList>
    </citation>
    <scope>NUCLEOTIDE SEQUENCE [LARGE SCALE GENOMIC DNA]</scope>
</reference>
<dbReference type="AlphaFoldDB" id="A0AA86RB95"/>
<accession>A0AA86RB95</accession>
<keyword evidence="1" id="KW-0472">Membrane</keyword>
<dbReference type="EMBL" id="CATOUU010001166">
    <property type="protein sequence ID" value="CAI9975254.1"/>
    <property type="molecule type" value="Genomic_DNA"/>
</dbReference>
<evidence type="ECO:0000313" key="4">
    <source>
        <dbReference type="Proteomes" id="UP001642409"/>
    </source>
</evidence>
<evidence type="ECO:0000313" key="3">
    <source>
        <dbReference type="EMBL" id="CAL6084197.1"/>
    </source>
</evidence>
<sequence length="1267" mass="135307">MSEGTICTQNSNCDSKACYITDQDPSIKKCARIGANLQCSNTNIQVFVSVSGYTCKDISGKTCKSESDSTTCAYGCYQDVLMNKFRCSTAIVLQCPMGQARKYKSAALVPQCLLRENMKCTQSNQCIYECIEQLISHYFLCSNQFSACVSPLKPYLQSYSLVCKLETGRVCVLNSDCASNACYPVVKSSTLLCSPSVITCTAGASQALNSQTQPFCALNAGSECSTEPADEQCFSGVCLQIQFDSNSLKCISMESVPTCSSCDSTQKCVADSNNAGICLSINGQSGCTQNSCANYCLASRDNNQICSVQCASCSSTCYSERTGISPICGKTAGDSCEFNQSGECEFSCILQTESSSYVCSSGVSSCPQNQVEVLTGGQISCQPNDGVVCEDDSKCHSGFCFPVVKTNIKRCSAVDIDCSAEIGKIKALDQSNLKICIEKPDKSCQIEGSNVDDCLSGICTQIKDDPSTIQCVPTESIAICKACDTSKSKCVVNSNGVGVCLLINGQTGCTTNSCANLCISSKINIPTCSIKCDISCDQTKCRADLTGNIPTCNSLPGDICSPLNSTCEFQCLKLLLSNSYRCSSQTVVCSSKQLAKVDENGLGSCVPNNGELCNLDQDCHSGICLSVVQTKVKKCSETSINCDSQIGSACLDGTTPVCKKMAGQTCEVEGQNSSCFSGYCAQIQRNQSVLLCISVGSTCDCDQNSKKCVADQNNDGICLQLNGQTGCTSDSCANFCFSSQLNVPTCSIKCDNQCDQTKCRADITGQRPTCNAEAGSECVQENNICKYQCILNLSSSKYQCSASDPNCDNVQIAVINLSGTVECKPNDGEMCAKNSECKSSYCYPVVQSVISRCSKSQIECGSLSQIPALNLKFEPICVKEIGQECNNDSECFTNACSLTKTGNRLCAVYLLCDNTQISVYVDESSSQCYKKGGQNCNINANDTSCAFGCYQYVPDNSSKCAESYEPFCDSSHVGLIKSADYKMHCYLNPGQQCTAQSPEVCQYSCLNVIGSDQMTCSSSMPVCETPKSPFIQNSSIVCLLNNDTKCENDSQCASNVCYPVIYSTDYKCAAQIINCAQPGTIPALDLQLNPICIQDVGHLCAAEGTNLNCVSGICAQVKNDPFIIQCIPKNSISTCSQCDSTKKCVVTQNVAQCLFINGQTNCSTDSCANQCILSSSKQATCSVPCESSCDLLKCKADISGEKPICKSGITGGAIAGIVVALWILFSFTIMLLCFVKRKRLQKNKDNVEAGEINQSKISRIELAGLNE</sequence>
<evidence type="ECO:0000313" key="2">
    <source>
        <dbReference type="EMBL" id="CAI9975254.1"/>
    </source>
</evidence>
<gene>
    <name evidence="3" type="ORF">HINF_LOCUS62086</name>
    <name evidence="2" type="ORF">HINF_LOCUS62899</name>
</gene>
<organism evidence="2">
    <name type="scientific">Hexamita inflata</name>
    <dbReference type="NCBI Taxonomy" id="28002"/>
    <lineage>
        <taxon>Eukaryota</taxon>
        <taxon>Metamonada</taxon>
        <taxon>Diplomonadida</taxon>
        <taxon>Hexamitidae</taxon>
        <taxon>Hexamitinae</taxon>
        <taxon>Hexamita</taxon>
    </lineage>
</organism>